<keyword evidence="6" id="KW-1185">Reference proteome</keyword>
<dbReference type="PROSITE" id="PS50207">
    <property type="entry name" value="CASPASE_P10"/>
    <property type="match status" value="1"/>
</dbReference>
<dbReference type="GO" id="GO:0006508">
    <property type="term" value="P:proteolysis"/>
    <property type="evidence" value="ECO:0007669"/>
    <property type="project" value="InterPro"/>
</dbReference>
<evidence type="ECO:0000313" key="6">
    <source>
        <dbReference type="Proteomes" id="UP000677054"/>
    </source>
</evidence>
<evidence type="ECO:0000313" key="5">
    <source>
        <dbReference type="EMBL" id="CAD7251078.1"/>
    </source>
</evidence>
<dbReference type="InterPro" id="IPR011600">
    <property type="entry name" value="Pept_C14_caspase"/>
</dbReference>
<dbReference type="Gene3D" id="1.10.533.10">
    <property type="entry name" value="Death Domain, Fas"/>
    <property type="match status" value="1"/>
</dbReference>
<dbReference type="Gene3D" id="3.40.50.1460">
    <property type="match status" value="1"/>
</dbReference>
<dbReference type="GO" id="GO:0004197">
    <property type="term" value="F:cysteine-type endopeptidase activity"/>
    <property type="evidence" value="ECO:0007669"/>
    <property type="project" value="InterPro"/>
</dbReference>
<feature type="domain" description="Caspase family p10" evidence="3">
    <location>
        <begin position="371"/>
        <end position="451"/>
    </location>
</feature>
<dbReference type="GO" id="GO:0005737">
    <property type="term" value="C:cytoplasm"/>
    <property type="evidence" value="ECO:0007669"/>
    <property type="project" value="TreeGrafter"/>
</dbReference>
<dbReference type="OrthoDB" id="6044770at2759"/>
<dbReference type="PROSITE" id="PS01121">
    <property type="entry name" value="CASPASE_HIS"/>
    <property type="match status" value="1"/>
</dbReference>
<reference evidence="5" key="1">
    <citation type="submission" date="2020-11" db="EMBL/GenBank/DDBJ databases">
        <authorList>
            <person name="Tran Van P."/>
        </authorList>
    </citation>
    <scope>NUCLEOTIDE SEQUENCE</scope>
</reference>
<dbReference type="EMBL" id="LR902777">
    <property type="protein sequence ID" value="CAD7251078.1"/>
    <property type="molecule type" value="Genomic_DNA"/>
</dbReference>
<dbReference type="PROSITE" id="PS50208">
    <property type="entry name" value="CASPASE_P20"/>
    <property type="match status" value="1"/>
</dbReference>
<dbReference type="SMART" id="SM00115">
    <property type="entry name" value="CASc"/>
    <property type="match status" value="1"/>
</dbReference>
<evidence type="ECO:0000259" key="3">
    <source>
        <dbReference type="PROSITE" id="PS50207"/>
    </source>
</evidence>
<gene>
    <name evidence="5" type="ORF">DSTB1V02_LOCUS10845</name>
</gene>
<accession>A0A7R9ABG1</accession>
<feature type="domain" description="Caspase family p20" evidence="4">
    <location>
        <begin position="153"/>
        <end position="338"/>
    </location>
</feature>
<organism evidence="5">
    <name type="scientific">Darwinula stevensoni</name>
    <dbReference type="NCBI Taxonomy" id="69355"/>
    <lineage>
        <taxon>Eukaryota</taxon>
        <taxon>Metazoa</taxon>
        <taxon>Ecdysozoa</taxon>
        <taxon>Arthropoda</taxon>
        <taxon>Crustacea</taxon>
        <taxon>Oligostraca</taxon>
        <taxon>Ostracoda</taxon>
        <taxon>Podocopa</taxon>
        <taxon>Podocopida</taxon>
        <taxon>Darwinulocopina</taxon>
        <taxon>Darwinuloidea</taxon>
        <taxon>Darwinulidae</taxon>
        <taxon>Darwinula</taxon>
    </lineage>
</organism>
<proteinExistence type="inferred from homology"/>
<dbReference type="InterPro" id="IPR016129">
    <property type="entry name" value="Caspase_his_AS"/>
</dbReference>
<sequence>MNYQAISDALFAFNDDFEDVVDLDKIFFCLSMKKIIKKNEWLDMVQEKRPKSKKEKVLFLHQQISCAGDKAFPTLLECLKENGYDDIVCKALNFIEGKDEEFAKKLREGLGCIPGGVDVRPSGPHGASFSMASVGKGAPIQDANKVYEMKSTPRGQALIMNIRNFDAFPKRNGSEKDREDIEKLFKKLNFSVTVTNKEFAEKRGRNLAQEAKEDLMGYVELDDMKKDINEFAKKKHGDCCVIVIMSHGYQGPAIQNSTPQVPAPRSQTRGEPCVLGRGFRVRVLRFGVVLRNSVNGKHHMRSLLFGERHLTIIQKFSTVDALRGKPKLFIIQACRTDEARSFEDIWGKYGEFDSGIPTDSLQSQSSFSPDDTFVATSTFPYHPSYRPEDGSWYIQSICDVFEAHHGSMNQMDFISLMREVHDKVADLADKAGGLKQRPQLDIRGRFKLLYF</sequence>
<dbReference type="Proteomes" id="UP000677054">
    <property type="component" value="Unassembled WGS sequence"/>
</dbReference>
<dbReference type="InterPro" id="IPR029030">
    <property type="entry name" value="Caspase-like_dom_sf"/>
</dbReference>
<dbReference type="InterPro" id="IPR002138">
    <property type="entry name" value="Pept_C14_p10"/>
</dbReference>
<protein>
    <submittedName>
        <fullName evidence="5">Uncharacterized protein</fullName>
    </submittedName>
</protein>
<evidence type="ECO:0000259" key="4">
    <source>
        <dbReference type="PROSITE" id="PS50208"/>
    </source>
</evidence>
<dbReference type="AlphaFoldDB" id="A0A7R9ABG1"/>
<dbReference type="EMBL" id="CAJPEV010003260">
    <property type="protein sequence ID" value="CAG0899349.1"/>
    <property type="molecule type" value="Genomic_DNA"/>
</dbReference>
<dbReference type="InterPro" id="IPR015917">
    <property type="entry name" value="Pept_C14A"/>
</dbReference>
<dbReference type="Pfam" id="PF00656">
    <property type="entry name" value="Peptidase_C14"/>
    <property type="match status" value="1"/>
</dbReference>
<dbReference type="CDD" id="cd01671">
    <property type="entry name" value="CARD"/>
    <property type="match status" value="1"/>
</dbReference>
<dbReference type="GO" id="GO:0043525">
    <property type="term" value="P:positive regulation of neuron apoptotic process"/>
    <property type="evidence" value="ECO:0007669"/>
    <property type="project" value="TreeGrafter"/>
</dbReference>
<dbReference type="InterPro" id="IPR011029">
    <property type="entry name" value="DEATH-like_dom_sf"/>
</dbReference>
<name>A0A7R9ABG1_9CRUS</name>
<dbReference type="PANTHER" id="PTHR10454:SF210">
    <property type="entry name" value="CASPASE-2"/>
    <property type="match status" value="1"/>
</dbReference>
<evidence type="ECO:0000256" key="2">
    <source>
        <dbReference type="RuleBase" id="RU003971"/>
    </source>
</evidence>
<evidence type="ECO:0000256" key="1">
    <source>
        <dbReference type="ARBA" id="ARBA00010134"/>
    </source>
</evidence>
<comment type="similarity">
    <text evidence="1 2">Belongs to the peptidase C14A family.</text>
</comment>
<dbReference type="InterPro" id="IPR001309">
    <property type="entry name" value="Pept_C14_p20"/>
</dbReference>
<dbReference type="SUPFAM" id="SSF52129">
    <property type="entry name" value="Caspase-like"/>
    <property type="match status" value="2"/>
</dbReference>
<dbReference type="InterPro" id="IPR002398">
    <property type="entry name" value="Pept_C14"/>
</dbReference>
<dbReference type="PANTHER" id="PTHR10454">
    <property type="entry name" value="CASPASE"/>
    <property type="match status" value="1"/>
</dbReference>
<dbReference type="GO" id="GO:0006915">
    <property type="term" value="P:apoptotic process"/>
    <property type="evidence" value="ECO:0007669"/>
    <property type="project" value="TreeGrafter"/>
</dbReference>